<dbReference type="CDD" id="cd03185">
    <property type="entry name" value="GST_C_Tau"/>
    <property type="match status" value="1"/>
</dbReference>
<proteinExistence type="predicted"/>
<dbReference type="GO" id="GO:0005829">
    <property type="term" value="C:cytosol"/>
    <property type="evidence" value="ECO:0007669"/>
    <property type="project" value="UniProtKB-SubCell"/>
</dbReference>
<comment type="subcellular location">
    <subcellularLocation>
        <location evidence="1">Cytoplasm</location>
        <location evidence="1">Cytosol</location>
    </subcellularLocation>
</comment>
<organism evidence="4">
    <name type="scientific">Boechera divaricarpa</name>
    <dbReference type="NCBI Taxonomy" id="115915"/>
    <lineage>
        <taxon>Eukaryota</taxon>
        <taxon>Viridiplantae</taxon>
        <taxon>Streptophyta</taxon>
        <taxon>Embryophyta</taxon>
        <taxon>Tracheophyta</taxon>
        <taxon>Spermatophyta</taxon>
        <taxon>Magnoliopsida</taxon>
        <taxon>eudicotyledons</taxon>
        <taxon>Gunneridae</taxon>
        <taxon>Pentapetalae</taxon>
        <taxon>rosids</taxon>
        <taxon>malvids</taxon>
        <taxon>Brassicales</taxon>
        <taxon>Brassicaceae</taxon>
        <taxon>Boechereae</taxon>
        <taxon>Boechera</taxon>
    </lineage>
</organism>
<reference evidence="4" key="1">
    <citation type="submission" date="2007-09" db="EMBL/GenBank/DDBJ databases">
        <title>Evolution of a short chain dehydrogenase (tropinone-reductase-like) gene family in the Brassicaceae.</title>
        <authorList>
            <person name="Schmid K.J."/>
            <person name="Navarro-Quezada A."/>
        </authorList>
    </citation>
    <scope>NUCLEOTIDE SEQUENCE</scope>
</reference>
<dbReference type="InterPro" id="IPR010987">
    <property type="entry name" value="Glutathione-S-Trfase_C-like"/>
</dbReference>
<dbReference type="InterPro" id="IPR036282">
    <property type="entry name" value="Glutathione-S-Trfase_C_sf"/>
</dbReference>
<evidence type="ECO:0000256" key="1">
    <source>
        <dbReference type="ARBA" id="ARBA00004514"/>
    </source>
</evidence>
<sequence>MILEYIDETWATWPHNLILPQDPYERSKARFFAKLVDEQITDLGFVSMAKADEKGREVVAEQARELIMYLEKKLVGKDYFSGKNVGFLDLVAGSMVPLCWERGWEGIGLEVITEEKFPEYKRWVLECIRVNRV</sequence>
<accession>B6REM0</accession>
<dbReference type="GO" id="GO:0004364">
    <property type="term" value="F:glutathione transferase activity"/>
    <property type="evidence" value="ECO:0007669"/>
    <property type="project" value="InterPro"/>
</dbReference>
<dbReference type="InterPro" id="IPR045074">
    <property type="entry name" value="GST_C_Tau"/>
</dbReference>
<gene>
    <name evidence="4" type="primary">GSTU4</name>
</gene>
<dbReference type="Gene3D" id="1.20.1050.10">
    <property type="match status" value="1"/>
</dbReference>
<dbReference type="GO" id="GO:0006749">
    <property type="term" value="P:glutathione metabolic process"/>
    <property type="evidence" value="ECO:0007669"/>
    <property type="project" value="InterPro"/>
</dbReference>
<dbReference type="InterPro" id="IPR045073">
    <property type="entry name" value="Omega/Tau-like"/>
</dbReference>
<dbReference type="SUPFAM" id="SSF47616">
    <property type="entry name" value="GST C-terminal domain-like"/>
    <property type="match status" value="1"/>
</dbReference>
<dbReference type="PROSITE" id="PS50405">
    <property type="entry name" value="GST_CTER"/>
    <property type="match status" value="1"/>
</dbReference>
<dbReference type="AlphaFoldDB" id="B6REM0"/>
<protein>
    <submittedName>
        <fullName evidence="4">Putative gluthiathione S-transferase 4</fullName>
    </submittedName>
</protein>
<dbReference type="PANTHER" id="PTHR11260">
    <property type="entry name" value="GLUTATHIONE S-TRANSFERASE, GST, SUPERFAMILY, GST DOMAIN CONTAINING"/>
    <property type="match status" value="1"/>
</dbReference>
<name>B6REM0_9BRAS</name>
<dbReference type="Pfam" id="PF00043">
    <property type="entry name" value="GST_C"/>
    <property type="match status" value="1"/>
</dbReference>
<feature type="domain" description="GST C-terminal" evidence="3">
    <location>
        <begin position="22"/>
        <end position="133"/>
    </location>
</feature>
<evidence type="ECO:0000313" key="4">
    <source>
        <dbReference type="EMBL" id="ABW74572.1"/>
    </source>
</evidence>
<keyword evidence="4" id="KW-0808">Transferase</keyword>
<keyword evidence="2" id="KW-0963">Cytoplasm</keyword>
<dbReference type="PANTHER" id="PTHR11260:SF533">
    <property type="entry name" value="GLUTATHIONE S-TRANSFERASE U5-RELATED"/>
    <property type="match status" value="1"/>
</dbReference>
<evidence type="ECO:0000259" key="3">
    <source>
        <dbReference type="PROSITE" id="PS50405"/>
    </source>
</evidence>
<dbReference type="EMBL" id="EU180848">
    <property type="protein sequence ID" value="ABW74572.1"/>
    <property type="molecule type" value="Genomic_DNA"/>
</dbReference>
<dbReference type="InterPro" id="IPR004046">
    <property type="entry name" value="GST_C"/>
</dbReference>
<evidence type="ECO:0000256" key="2">
    <source>
        <dbReference type="ARBA" id="ARBA00022490"/>
    </source>
</evidence>